<evidence type="ECO:0000313" key="2">
    <source>
        <dbReference type="Proteomes" id="UP000094626"/>
    </source>
</evidence>
<dbReference type="InterPro" id="IPR016704">
    <property type="entry name" value="Conjugal_tfr_TrbD"/>
</dbReference>
<dbReference type="RefSeq" id="WP_069707828.1">
    <property type="nucleotide sequence ID" value="NZ_CP017075.1"/>
</dbReference>
<accession>A0A1D8A2R7</accession>
<protein>
    <submittedName>
        <fullName evidence="1">Conjugal transfer protein</fullName>
    </submittedName>
</protein>
<dbReference type="KEGG" id="nre:BES08_06080"/>
<dbReference type="PIRSF" id="PIRSF017854">
    <property type="entry name" value="T4SS_TrbD"/>
    <property type="match status" value="1"/>
</dbReference>
<dbReference type="Proteomes" id="UP000094626">
    <property type="component" value="Chromosome"/>
</dbReference>
<organism evidence="1 2">
    <name type="scientific">Novosphingobium resinovorum</name>
    <dbReference type="NCBI Taxonomy" id="158500"/>
    <lineage>
        <taxon>Bacteria</taxon>
        <taxon>Pseudomonadati</taxon>
        <taxon>Pseudomonadota</taxon>
        <taxon>Alphaproteobacteria</taxon>
        <taxon>Sphingomonadales</taxon>
        <taxon>Sphingomonadaceae</taxon>
        <taxon>Novosphingobium</taxon>
    </lineage>
</organism>
<reference evidence="2" key="1">
    <citation type="journal article" date="2017" name="J. Biotechnol.">
        <title>Complete genome sequence of Novosphingobium resinovorum SA1, a versatile xenobiotic-degrading bacterium capable of utilizing sulfanilic acid.</title>
        <authorList>
            <person name="Hegedus B."/>
            <person name="Kos P.B."/>
            <person name="Balint B."/>
            <person name="Maroti G."/>
            <person name="Gan H.M."/>
            <person name="Perei K."/>
            <person name="Rakhely G."/>
        </authorList>
    </citation>
    <scope>NUCLEOTIDE SEQUENCE [LARGE SCALE GENOMIC DNA]</scope>
    <source>
        <strain evidence="2">SA1</strain>
    </source>
</reference>
<name>A0A1D8A2R7_9SPHN</name>
<keyword evidence="2" id="KW-1185">Reference proteome</keyword>
<dbReference type="AlphaFoldDB" id="A0A1D8A2R7"/>
<proteinExistence type="predicted"/>
<evidence type="ECO:0000313" key="1">
    <source>
        <dbReference type="EMBL" id="AOR76372.1"/>
    </source>
</evidence>
<dbReference type="EMBL" id="CP017075">
    <property type="protein sequence ID" value="AOR76372.1"/>
    <property type="molecule type" value="Genomic_DNA"/>
</dbReference>
<gene>
    <name evidence="1" type="ORF">BES08_06080</name>
</gene>
<sequence>MSGAASPVTGGHVEGFEVLIHASLGAPILLGGAPRGIAIVNGTLAAAVGLGLQQWLVGLLIWAAGHSLAVLAARRDPDFAPVLIRHLRQKGYLAC</sequence>